<dbReference type="InterPro" id="IPR015883">
    <property type="entry name" value="Glyco_hydro_20_cat"/>
</dbReference>
<dbReference type="GO" id="GO:0030203">
    <property type="term" value="P:glycosaminoglycan metabolic process"/>
    <property type="evidence" value="ECO:0007669"/>
    <property type="project" value="TreeGrafter"/>
</dbReference>
<dbReference type="Pfam" id="PF00728">
    <property type="entry name" value="Glyco_hydro_20"/>
    <property type="match status" value="1"/>
</dbReference>
<comment type="caution">
    <text evidence="8">The sequence shown here is derived from an EMBL/GenBank/DDBJ whole genome shotgun (WGS) entry which is preliminary data.</text>
</comment>
<dbReference type="GO" id="GO:0016020">
    <property type="term" value="C:membrane"/>
    <property type="evidence" value="ECO:0007669"/>
    <property type="project" value="TreeGrafter"/>
</dbReference>
<dbReference type="RefSeq" id="WP_155094303.1">
    <property type="nucleotide sequence ID" value="NZ_WMIE01000001.1"/>
</dbReference>
<protein>
    <recommendedName>
        <fullName evidence="3">beta-N-acetylhexosaminidase</fullName>
        <ecNumber evidence="3">3.2.1.52</ecNumber>
    </recommendedName>
    <alternativeName>
        <fullName evidence="5">Beta-N-acetylhexosaminidase</fullName>
    </alternativeName>
</protein>
<dbReference type="SUPFAM" id="SSF51445">
    <property type="entry name" value="(Trans)glycosidases"/>
    <property type="match status" value="1"/>
</dbReference>
<evidence type="ECO:0000256" key="2">
    <source>
        <dbReference type="ARBA" id="ARBA00006285"/>
    </source>
</evidence>
<evidence type="ECO:0000313" key="9">
    <source>
        <dbReference type="Proteomes" id="UP000478183"/>
    </source>
</evidence>
<feature type="active site" description="Proton donor" evidence="6">
    <location>
        <position position="434"/>
    </location>
</feature>
<gene>
    <name evidence="8" type="ORF">GL286_04460</name>
</gene>
<dbReference type="Proteomes" id="UP000478183">
    <property type="component" value="Unassembled WGS sequence"/>
</dbReference>
<sequence>MTLSLEQAWSPDGDKQSKGGMFLLRIRNHGEHAVAPLALCLSSMTRIAQGATIHGAALERRFGNYHRLTAPQDLRIEAGAFWQIEIMALTHPPRNRSQGVMSAWIDTGDGETVILLGDLEPPADLPRGSVPPLPEGRIDQALALLPWPQHIGIEEWGPATGLAPLAEVMDVAALHRRLFPMAPSILSGQGRQVVLLHASDIAPEGYRLTFTPDVIELYHSDAAGRRHGLVALAQIVHGAFSDARFREPLRGYIQDEPRFGWRGMHMDVARNFRPIEDVRRAVDILAWHRMNRLHWHLTDDEGWRIEIPALPQLTQIGARRGAGLPLLPQYADPPSGQAGHYSVAEARELVAHAALLGIEVMPEIDTPGHLVSLLTAMPELADPDERPDSYRSIQGYPNNAVNPAIPAVYDVLGQVFDAICAIFPSRFIHVGGDEVDAHSWQQSPAAMALAKVHGLTGEGVTHQLQALFMRRMQQMLAERGRRLAGWDECADEGGVDPEGTLLFAWRSVEKTAELMRAGYDVIATPGQAYYLDMAQVEGWDAIGLTWGGIVPPEKTYGFDASDGLPDDAVGRLVGIQAGVWSEMLDSRERWNAMVFPRLSAIAESGWTARSAKDWQRFVALSRLMPQL</sequence>
<dbReference type="EC" id="3.2.1.52" evidence="3"/>
<evidence type="ECO:0000259" key="7">
    <source>
        <dbReference type="Pfam" id="PF00728"/>
    </source>
</evidence>
<dbReference type="CDD" id="cd06563">
    <property type="entry name" value="GH20_chitobiase-like"/>
    <property type="match status" value="1"/>
</dbReference>
<evidence type="ECO:0000313" key="8">
    <source>
        <dbReference type="EMBL" id="MTH76979.1"/>
    </source>
</evidence>
<keyword evidence="4 8" id="KW-0378">Hydrolase</keyword>
<comment type="similarity">
    <text evidence="2">Belongs to the glycosyl hydrolase 20 family.</text>
</comment>
<dbReference type="PRINTS" id="PR00738">
    <property type="entry name" value="GLHYDRLASE20"/>
</dbReference>
<dbReference type="InterPro" id="IPR025705">
    <property type="entry name" value="Beta_hexosaminidase_sua/sub"/>
</dbReference>
<evidence type="ECO:0000256" key="6">
    <source>
        <dbReference type="PIRSR" id="PIRSR625705-1"/>
    </source>
</evidence>
<evidence type="ECO:0000256" key="5">
    <source>
        <dbReference type="ARBA" id="ARBA00030512"/>
    </source>
</evidence>
<dbReference type="Gene3D" id="3.20.20.80">
    <property type="entry name" value="Glycosidases"/>
    <property type="match status" value="1"/>
</dbReference>
<proteinExistence type="inferred from homology"/>
<evidence type="ECO:0000256" key="1">
    <source>
        <dbReference type="ARBA" id="ARBA00001231"/>
    </source>
</evidence>
<dbReference type="OrthoDB" id="9763537at2"/>
<keyword evidence="9" id="KW-1185">Reference proteome</keyword>
<dbReference type="GO" id="GO:0004563">
    <property type="term" value="F:beta-N-acetylhexosaminidase activity"/>
    <property type="evidence" value="ECO:0007669"/>
    <property type="project" value="UniProtKB-EC"/>
</dbReference>
<dbReference type="InterPro" id="IPR017853">
    <property type="entry name" value="GH"/>
</dbReference>
<organism evidence="8 9">
    <name type="scientific">Paracoccus aestuariivivens</name>
    <dbReference type="NCBI Taxonomy" id="1820333"/>
    <lineage>
        <taxon>Bacteria</taxon>
        <taxon>Pseudomonadati</taxon>
        <taxon>Pseudomonadota</taxon>
        <taxon>Alphaproteobacteria</taxon>
        <taxon>Rhodobacterales</taxon>
        <taxon>Paracoccaceae</taxon>
        <taxon>Paracoccus</taxon>
    </lineage>
</organism>
<feature type="domain" description="Glycoside hydrolase family 20 catalytic" evidence="7">
    <location>
        <begin position="259"/>
        <end position="608"/>
    </location>
</feature>
<name>A0A6L6J8B8_9RHOB</name>
<dbReference type="Gene3D" id="3.30.379.10">
    <property type="entry name" value="Chitobiase/beta-hexosaminidase domain 2-like"/>
    <property type="match status" value="1"/>
</dbReference>
<accession>A0A6L6J8B8</accession>
<dbReference type="PANTHER" id="PTHR22600">
    <property type="entry name" value="BETA-HEXOSAMINIDASE"/>
    <property type="match status" value="1"/>
</dbReference>
<dbReference type="SUPFAM" id="SSF55545">
    <property type="entry name" value="beta-N-acetylhexosaminidase-like domain"/>
    <property type="match status" value="1"/>
</dbReference>
<dbReference type="GO" id="GO:0005975">
    <property type="term" value="P:carbohydrate metabolic process"/>
    <property type="evidence" value="ECO:0007669"/>
    <property type="project" value="InterPro"/>
</dbReference>
<dbReference type="EMBL" id="WMIE01000001">
    <property type="protein sequence ID" value="MTH76979.1"/>
    <property type="molecule type" value="Genomic_DNA"/>
</dbReference>
<dbReference type="InterPro" id="IPR029018">
    <property type="entry name" value="Hex-like_dom2"/>
</dbReference>
<dbReference type="PANTHER" id="PTHR22600:SF57">
    <property type="entry name" value="BETA-N-ACETYLHEXOSAMINIDASE"/>
    <property type="match status" value="1"/>
</dbReference>
<reference evidence="8 9" key="1">
    <citation type="submission" date="2019-11" db="EMBL/GenBank/DDBJ databases">
        <authorList>
            <person name="Dong K."/>
        </authorList>
    </citation>
    <scope>NUCLEOTIDE SEQUENCE [LARGE SCALE GENOMIC DNA]</scope>
    <source>
        <strain evidence="8 9">NBRC 111993</strain>
    </source>
</reference>
<evidence type="ECO:0000256" key="4">
    <source>
        <dbReference type="ARBA" id="ARBA00022801"/>
    </source>
</evidence>
<dbReference type="AlphaFoldDB" id="A0A6L6J8B8"/>
<comment type="catalytic activity">
    <reaction evidence="1">
        <text>Hydrolysis of terminal non-reducing N-acetyl-D-hexosamine residues in N-acetyl-beta-D-hexosaminides.</text>
        <dbReference type="EC" id="3.2.1.52"/>
    </reaction>
</comment>
<evidence type="ECO:0000256" key="3">
    <source>
        <dbReference type="ARBA" id="ARBA00012663"/>
    </source>
</evidence>